<dbReference type="STRING" id="1650663.GCA_001486665_01628"/>
<dbReference type="RefSeq" id="WP_132587266.1">
    <property type="nucleotide sequence ID" value="NZ_SLUM01000001.1"/>
</dbReference>
<dbReference type="Proteomes" id="UP000295184">
    <property type="component" value="Unassembled WGS sequence"/>
</dbReference>
<dbReference type="CDD" id="cd06174">
    <property type="entry name" value="MFS"/>
    <property type="match status" value="1"/>
</dbReference>
<feature type="transmembrane region" description="Helical" evidence="2">
    <location>
        <begin position="282"/>
        <end position="299"/>
    </location>
</feature>
<keyword evidence="2" id="KW-1133">Transmembrane helix</keyword>
<feature type="transmembrane region" description="Helical" evidence="2">
    <location>
        <begin position="251"/>
        <end position="270"/>
    </location>
</feature>
<reference evidence="3 4" key="1">
    <citation type="submission" date="2019-03" db="EMBL/GenBank/DDBJ databases">
        <title>Genomic Encyclopedia of Type Strains, Phase IV (KMG-IV): sequencing the most valuable type-strain genomes for metagenomic binning, comparative biology and taxonomic classification.</title>
        <authorList>
            <person name="Goeker M."/>
        </authorList>
    </citation>
    <scope>NUCLEOTIDE SEQUENCE [LARGE SCALE GENOMIC DNA]</scope>
    <source>
        <strain evidence="3 4">DSM 100451</strain>
    </source>
</reference>
<keyword evidence="2" id="KW-0472">Membrane</keyword>
<evidence type="ECO:0000256" key="1">
    <source>
        <dbReference type="ARBA" id="ARBA00004651"/>
    </source>
</evidence>
<dbReference type="Gene3D" id="1.20.1250.20">
    <property type="entry name" value="MFS general substrate transporter like domains"/>
    <property type="match status" value="1"/>
</dbReference>
<dbReference type="Pfam" id="PF07690">
    <property type="entry name" value="MFS_1"/>
    <property type="match status" value="1"/>
</dbReference>
<feature type="transmembrane region" description="Helical" evidence="2">
    <location>
        <begin position="77"/>
        <end position="103"/>
    </location>
</feature>
<dbReference type="GO" id="GO:0005886">
    <property type="term" value="C:plasma membrane"/>
    <property type="evidence" value="ECO:0007669"/>
    <property type="project" value="UniProtKB-SubCell"/>
</dbReference>
<organism evidence="3 4">
    <name type="scientific">Allofournierella massiliensis</name>
    <dbReference type="NCBI Taxonomy" id="1650663"/>
    <lineage>
        <taxon>Bacteria</taxon>
        <taxon>Bacillati</taxon>
        <taxon>Bacillota</taxon>
        <taxon>Clostridia</taxon>
        <taxon>Eubacteriales</taxon>
        <taxon>Oscillospiraceae</taxon>
        <taxon>Allofournierella</taxon>
    </lineage>
</organism>
<dbReference type="SUPFAM" id="SSF103473">
    <property type="entry name" value="MFS general substrate transporter"/>
    <property type="match status" value="1"/>
</dbReference>
<gene>
    <name evidence="3" type="ORF">EDD77_10131</name>
</gene>
<comment type="caution">
    <text evidence="3">The sequence shown here is derived from an EMBL/GenBank/DDBJ whole genome shotgun (WGS) entry which is preliminary data.</text>
</comment>
<dbReference type="PANTHER" id="PTHR23530">
    <property type="entry name" value="TRANSPORT PROTEIN-RELATED"/>
    <property type="match status" value="1"/>
</dbReference>
<feature type="transmembrane region" description="Helical" evidence="2">
    <location>
        <begin position="138"/>
        <end position="157"/>
    </location>
</feature>
<feature type="transmembrane region" description="Helical" evidence="2">
    <location>
        <begin position="12"/>
        <end position="33"/>
    </location>
</feature>
<sequence>MKINHQLRALYFLEAVSGFGLAQVIWVVLLAGRGFSLAQIGLAEGFFHLVSLLCEVPSGMAADLFGRRRTLAASMAVRALACLAMIASRGIGGVCLAMGLSALSYNLISGTREAITYDSLLQAGRAGDYERVAGRMGVLYRASAVGCALCAGAALALGWRLAYLTDFAAALAGFVLALGLAEPPHGQAAQGTIREFRPRLRQHVAETGVFLRQNPAAVEKMLLDGACGCCAYFGGQLLQPRLMELGLPAGLLGPVLALLPLAGAAGSALAGRMGGRFRFRSVALLCATGIGGSLALAGAPVLSLALAAGAAATFWDGVLEVKMTARLNRDFPSDRRATLVSVQSMAYSLVMLPVSPLAGALCDRLGYSGGMAALGLGLLSLVAAGMAAHRCRKGRKRE</sequence>
<dbReference type="AlphaFoldDB" id="A0A4V2QCX3"/>
<dbReference type="GO" id="GO:0022857">
    <property type="term" value="F:transmembrane transporter activity"/>
    <property type="evidence" value="ECO:0007669"/>
    <property type="project" value="InterPro"/>
</dbReference>
<proteinExistence type="predicted"/>
<dbReference type="InterPro" id="IPR053160">
    <property type="entry name" value="MFS_DHA3_Transporter"/>
</dbReference>
<evidence type="ECO:0000313" key="4">
    <source>
        <dbReference type="Proteomes" id="UP000295184"/>
    </source>
</evidence>
<dbReference type="InterPro" id="IPR036259">
    <property type="entry name" value="MFS_trans_sf"/>
</dbReference>
<name>A0A4V2QCX3_9FIRM</name>
<dbReference type="PANTHER" id="PTHR23530:SF1">
    <property type="entry name" value="PERMEASE, MAJOR FACILITATOR SUPERFAMILY-RELATED"/>
    <property type="match status" value="1"/>
</dbReference>
<protein>
    <submittedName>
        <fullName evidence="3">Putative MFS family arabinose efflux permease</fullName>
    </submittedName>
</protein>
<dbReference type="InterPro" id="IPR011701">
    <property type="entry name" value="MFS"/>
</dbReference>
<dbReference type="EMBL" id="SLUM01000001">
    <property type="protein sequence ID" value="TCL61577.1"/>
    <property type="molecule type" value="Genomic_DNA"/>
</dbReference>
<evidence type="ECO:0000313" key="3">
    <source>
        <dbReference type="EMBL" id="TCL61577.1"/>
    </source>
</evidence>
<keyword evidence="2" id="KW-0812">Transmembrane</keyword>
<accession>A0A4V2QCX3</accession>
<feature type="transmembrane region" description="Helical" evidence="2">
    <location>
        <begin position="365"/>
        <end position="388"/>
    </location>
</feature>
<evidence type="ECO:0000256" key="2">
    <source>
        <dbReference type="SAM" id="Phobius"/>
    </source>
</evidence>
<comment type="subcellular location">
    <subcellularLocation>
        <location evidence="1">Cell membrane</location>
        <topology evidence="1">Multi-pass membrane protein</topology>
    </subcellularLocation>
</comment>